<sequence>MAALTTQNIVAAGTAPTFGAAAATDYAEVGNGTNTFAVYKNTNASTRTVTVEMDHITLSSGDAYPNKAYTLAATNGELWIPLRKEYADNVEAGVGRAVLLVTPAVADVTVAIVRMG</sequence>
<dbReference type="EMBL" id="BNDW01000068">
    <property type="protein sequence ID" value="GHI25260.1"/>
    <property type="molecule type" value="Genomic_DNA"/>
</dbReference>
<accession>A0ABQ3PJQ3</accession>
<reference evidence="1" key="1">
    <citation type="submission" date="2024-05" db="EMBL/GenBank/DDBJ databases">
        <title>Whole genome shotgun sequence of Streptomyces hydrogenans NBRC 13475.</title>
        <authorList>
            <person name="Komaki H."/>
            <person name="Tamura T."/>
        </authorList>
    </citation>
    <scope>NUCLEOTIDE SEQUENCE</scope>
    <source>
        <strain evidence="1">NBRC 13475</strain>
    </source>
</reference>
<evidence type="ECO:0000313" key="2">
    <source>
        <dbReference type="Proteomes" id="UP001052739"/>
    </source>
</evidence>
<evidence type="ECO:0000313" key="1">
    <source>
        <dbReference type="EMBL" id="GHI25260.1"/>
    </source>
</evidence>
<proteinExistence type="predicted"/>
<dbReference type="RefSeq" id="WP_190222722.1">
    <property type="nucleotide sequence ID" value="NZ_BNBS01000020.1"/>
</dbReference>
<gene>
    <name evidence="1" type="ORF">Shyd_66310</name>
</gene>
<comment type="caution">
    <text evidence="1">The sequence shown here is derived from an EMBL/GenBank/DDBJ whole genome shotgun (WGS) entry which is preliminary data.</text>
</comment>
<dbReference type="Proteomes" id="UP001052739">
    <property type="component" value="Unassembled WGS sequence"/>
</dbReference>
<protein>
    <submittedName>
        <fullName evidence="1">Uncharacterized protein</fullName>
    </submittedName>
</protein>
<name>A0ABQ3PJQ3_9ACTN</name>
<organism evidence="1 2">
    <name type="scientific">Streptomyces hydrogenans</name>
    <dbReference type="NCBI Taxonomy" id="1873719"/>
    <lineage>
        <taxon>Bacteria</taxon>
        <taxon>Bacillati</taxon>
        <taxon>Actinomycetota</taxon>
        <taxon>Actinomycetes</taxon>
        <taxon>Kitasatosporales</taxon>
        <taxon>Streptomycetaceae</taxon>
        <taxon>Streptomyces</taxon>
    </lineage>
</organism>
<keyword evidence="2" id="KW-1185">Reference proteome</keyword>